<reference evidence="1" key="1">
    <citation type="submission" date="2016-08" db="EMBL/GenBank/DDBJ databases">
        <title>Sequencing, Assembly and Comparative Genomics of S. aureofaciens ATCC 10762.</title>
        <authorList>
            <person name="Gradnigo J.S."/>
            <person name="Johnson N."/>
            <person name="Somerville G.A."/>
        </authorList>
    </citation>
    <scope>NUCLEOTIDE SEQUENCE [LARGE SCALE GENOMIC DNA]</scope>
    <source>
        <strain evidence="1">ATCC 10762</strain>
    </source>
</reference>
<dbReference type="InterPro" id="IPR011989">
    <property type="entry name" value="ARM-like"/>
</dbReference>
<dbReference type="Pfam" id="PF13646">
    <property type="entry name" value="HEAT_2"/>
    <property type="match status" value="2"/>
</dbReference>
<dbReference type="AlphaFoldDB" id="A0A1E7N9F0"/>
<protein>
    <recommendedName>
        <fullName evidence="3">HEAT repeat domain-containing protein</fullName>
    </recommendedName>
</protein>
<accession>A0A1E7N9F0</accession>
<evidence type="ECO:0000313" key="2">
    <source>
        <dbReference type="Proteomes" id="UP000037395"/>
    </source>
</evidence>
<keyword evidence="2" id="KW-1185">Reference proteome</keyword>
<comment type="caution">
    <text evidence="1">The sequence shown here is derived from an EMBL/GenBank/DDBJ whole genome shotgun (WGS) entry which is preliminary data.</text>
</comment>
<sequence length="355" mass="38711">MGHDGAGPHYGLLPLTDWNVDGSTATGHLARPFPVEPAVRVGQDWWQRLGRPRPPFSGTMAITSQGCSYLTALVVTGPARGRVVNIDLDPERELFFSPDTDFLAWYERWLDETADGLDTGGFSLSIPGTEPTLADTLTTSPDPELRIAAARTLRRRPYLAPTTRAVLRAAVASDPEPVVRASAITTLNVAPTDEDLRVLYQALADPAPAVREAAVRTLARRGTFWQAKARWLLRDEDPEVKKAALKALEDSQVLTEEDVLPLRDDSAASVRAAVISHLSPLDAPSAPATTRAALADPDSLPRVTAVAIGIRRRWLTETDLRAVEHDLDDQIRKRVTSALTRMTRRSAGSASPRTR</sequence>
<dbReference type="OrthoDB" id="1190024at2"/>
<organism evidence="1 2">
    <name type="scientific">Kitasatospora aureofaciens</name>
    <name type="common">Streptomyces aureofaciens</name>
    <dbReference type="NCBI Taxonomy" id="1894"/>
    <lineage>
        <taxon>Bacteria</taxon>
        <taxon>Bacillati</taxon>
        <taxon>Actinomycetota</taxon>
        <taxon>Actinomycetes</taxon>
        <taxon>Kitasatosporales</taxon>
        <taxon>Streptomycetaceae</taxon>
        <taxon>Kitasatospora</taxon>
    </lineage>
</organism>
<gene>
    <name evidence="1" type="ORF">HS99_0005880</name>
</gene>
<name>A0A1E7N9F0_KITAU</name>
<evidence type="ECO:0008006" key="3">
    <source>
        <dbReference type="Google" id="ProtNLM"/>
    </source>
</evidence>
<dbReference type="InterPro" id="IPR016024">
    <property type="entry name" value="ARM-type_fold"/>
</dbReference>
<dbReference type="SUPFAM" id="SSF48371">
    <property type="entry name" value="ARM repeat"/>
    <property type="match status" value="1"/>
</dbReference>
<evidence type="ECO:0000313" key="1">
    <source>
        <dbReference type="EMBL" id="OEV37316.1"/>
    </source>
</evidence>
<dbReference type="EMBL" id="JPRF03000021">
    <property type="protein sequence ID" value="OEV37316.1"/>
    <property type="molecule type" value="Genomic_DNA"/>
</dbReference>
<dbReference type="Gene3D" id="1.25.10.10">
    <property type="entry name" value="Leucine-rich Repeat Variant"/>
    <property type="match status" value="2"/>
</dbReference>
<dbReference type="Proteomes" id="UP000037395">
    <property type="component" value="Unassembled WGS sequence"/>
</dbReference>
<proteinExistence type="predicted"/>